<protein>
    <submittedName>
        <fullName evidence="1">Uncharacterized protein</fullName>
    </submittedName>
</protein>
<accession>A0A6V7IVP6</accession>
<reference evidence="1" key="1">
    <citation type="submission" date="2020-07" db="EMBL/GenBank/DDBJ databases">
        <authorList>
            <person name="Ferguson B K."/>
        </authorList>
    </citation>
    <scope>NUCLEOTIDE SEQUENCE</scope>
    <source>
        <strain evidence="1">L06</strain>
    </source>
</reference>
<sequence length="112" mass="13112">MSVTKSHSERDYLRVTVDSFNDDSGGKRIFPNPIKLEVPREWVSFQPIRLTEKCLSKIIGEYECGLTRGKKIEFTALGIHTVIIHHSALEFWFYVIYRKSEEMLQGGETRYR</sequence>
<dbReference type="EMBL" id="CADCXW020000009">
    <property type="protein sequence ID" value="CAD1543075.1"/>
    <property type="molecule type" value="Genomic_DNA"/>
</dbReference>
<proteinExistence type="predicted"/>
<evidence type="ECO:0000313" key="1">
    <source>
        <dbReference type="EMBL" id="CAD1543075.1"/>
    </source>
</evidence>
<gene>
    <name evidence="1" type="ORF">BBRV_LOCUS34166</name>
</gene>
<dbReference type="AlphaFoldDB" id="A0A6V7IVP6"/>
<organism evidence="1">
    <name type="scientific">Bracon brevicornis</name>
    <dbReference type="NCBI Taxonomy" id="1563983"/>
    <lineage>
        <taxon>Eukaryota</taxon>
        <taxon>Metazoa</taxon>
        <taxon>Ecdysozoa</taxon>
        <taxon>Arthropoda</taxon>
        <taxon>Hexapoda</taxon>
        <taxon>Insecta</taxon>
        <taxon>Pterygota</taxon>
        <taxon>Neoptera</taxon>
        <taxon>Endopterygota</taxon>
        <taxon>Hymenoptera</taxon>
        <taxon>Apocrita</taxon>
        <taxon>Ichneumonoidea</taxon>
        <taxon>Braconidae</taxon>
        <taxon>Braconinae</taxon>
        <taxon>Bracon</taxon>
    </lineage>
</organism>
<name>A0A6V7IVP6_9HYME</name>